<dbReference type="InterPro" id="IPR006592">
    <property type="entry name" value="RNA_pol_N"/>
</dbReference>
<evidence type="ECO:0000313" key="8">
    <source>
        <dbReference type="EMBL" id="QHS96534.1"/>
    </source>
</evidence>
<proteinExistence type="inferred from homology"/>
<keyword evidence="3" id="KW-0240">DNA-directed RNA polymerase</keyword>
<evidence type="ECO:0000256" key="3">
    <source>
        <dbReference type="ARBA" id="ARBA00022478"/>
    </source>
</evidence>
<dbReference type="Pfam" id="PF00623">
    <property type="entry name" value="RNA_pol_Rpb1_2"/>
    <property type="match status" value="1"/>
</dbReference>
<dbReference type="InterPro" id="IPR007073">
    <property type="entry name" value="RNA_pol_Rpb1_7"/>
</dbReference>
<dbReference type="InterPro" id="IPR038120">
    <property type="entry name" value="Rpb1_funnel_sf"/>
</dbReference>
<dbReference type="Gene3D" id="2.40.40.20">
    <property type="match status" value="1"/>
</dbReference>
<evidence type="ECO:0000256" key="2">
    <source>
        <dbReference type="ARBA" id="ARBA00012418"/>
    </source>
</evidence>
<dbReference type="Pfam" id="PF04990">
    <property type="entry name" value="RNA_pol_Rpb1_7"/>
    <property type="match status" value="1"/>
</dbReference>
<protein>
    <recommendedName>
        <fullName evidence="2">DNA-directed RNA polymerase</fullName>
        <ecNumber evidence="2">2.7.7.6</ecNumber>
    </recommendedName>
</protein>
<dbReference type="InterPro" id="IPR000722">
    <property type="entry name" value="RNA_pol_asu"/>
</dbReference>
<dbReference type="EC" id="2.7.7.6" evidence="2"/>
<dbReference type="PANTHER" id="PTHR19376:SF37">
    <property type="entry name" value="DNA-DIRECTED RNA POLYMERASE II SUBUNIT RPB1"/>
    <property type="match status" value="1"/>
</dbReference>
<keyword evidence="6" id="KW-0804">Transcription</keyword>
<dbReference type="InterPro" id="IPR007083">
    <property type="entry name" value="RNA_pol_Rpb1_4"/>
</dbReference>
<dbReference type="PANTHER" id="PTHR19376">
    <property type="entry name" value="DNA-DIRECTED RNA POLYMERASE"/>
    <property type="match status" value="1"/>
</dbReference>
<dbReference type="Gene3D" id="4.10.860.120">
    <property type="entry name" value="RNA polymerase II, clamp domain"/>
    <property type="match status" value="1"/>
</dbReference>
<dbReference type="Gene3D" id="3.30.1490.180">
    <property type="entry name" value="RNA polymerase ii"/>
    <property type="match status" value="1"/>
</dbReference>
<sequence>MDKSRILGIQFSILSPEEIENMSVAEITNRDTYVNNKPVLNGLFDPRLGVQEPGIICPTDGLDYVKTPGYFGHIHLARPVFYIQYLSTVIKILKCICIKCSKLLLDKDTHKKCLSLNGEARWNYIFHSVSKIKRCGDETSNGCGCCQPKKIVKEGLATVMASWDDEVKAIMKLLPEHVIRIFKRISDEDVNFMGFSHLWSRPEWMVCSVLAVCPPAVRPSVKHDSQQRSEDDLTHIMVNIVKANKTLQEKIATNAAANIIDDWTTLVQYYVATLVDNNIPGVASVAQRSGRPLKTLRERLNGKAGRVRGNLMGKRVDFSARSVITPDASISIKELGIPIKIAKNITKPIEVNATNKPFLMKLIQNGPDIHPGAKILERKNGENISLRYVDRESIVLYDGDTVHRHMMDGDHILFNRQPTLHRMSMMCHVAKIMSVGDTFRMNVADTKPYNADFDGDEMNLHMPQDVESEMELKHLAAVPYQLISPANNKTIVGIFQDSLLGIYQFTRDDVSFTRREAMNLLMNFNNVDIEKFNDGPDRVSPFSILSQITPPISLKYKTKLFEDGEDVKTSNNVLEINNGEVKRGQFEKGVLGDGSRGILQRVCNDFGHMAASDYIDNLQNIVTEFMKTQSYSVGVSDLIANNKTNDTITRKITEKKRDVIDLIKQTHLGVFENDTAKSNMIEFESKVNGILNQGASQAGKIGRTSLDPDNRFVKMVKAGSKGSDLNISQMISCLGQQNVDGKRIPYGYDNRTLPHYSRYDDTPVARGFVESSFIGGLTPEELFFHAMGGRVGLIDTAVKTSQTGYIQRRIIKGCEDLKVEYDMSVRNNKGKITQYSYGDDNIDPCKIEGYSLGLLKLDIPGVYEHFDIPHGSGDILKTVFTTTTLTRLRKQKGDFMPKNKKYITDSLGYRDRIIEHIFKGKSDTRIYTPVSFEHLINNIKGQMNITQNSFVNITPLEVYAISENLLNKLNISHYCKPNELFVAAFVFFTSPKNLLIKHRFNKDAVELLFARIESVYKNSVVAPGEMVGMIAAQSIGEPTTQMTLNTFHFAGVASKSNVLRGVPRIEEILTLSDNPKNPSLTIALKKDDEDSIDRATSVMNMIEYTTLSNLVNSIEIRFAPKTATQNQFDIEMIHFNEFEKILMETNGEQSEIEFEGYNWVIYMKIDPNELLDKNITMDDINYVLKNVYGNDILTTYTDYNSDNLIFRIDLIQKKKAALESLDQTDEIHILKNFQEQLLNNIIIRGVKNIKKVLLRKSIGNLEKQEGAFVEKDKWVLDTDGTNLLDILGVDYIDVNNTITTHIVEVYRVLGIEAARTAIFNELLDVIEFDGTYINYHHINLLCDRMTNSFKMISIFRHGINNDNIGPIAKASFEETPEMFIKAAKHGELDMMRGVSANVMCGQEGLFGTNSFQVLTDMDKMIEMAGEEEEIEEETNIDDEITAMFGMIDDPNDKCSMQNIAINNTGVNIGQQEMGLDDDYELEF</sequence>
<dbReference type="InterPro" id="IPR007066">
    <property type="entry name" value="RNA_pol_Rpb1_3"/>
</dbReference>
<evidence type="ECO:0000259" key="7">
    <source>
        <dbReference type="SMART" id="SM00663"/>
    </source>
</evidence>
<dbReference type="Gene3D" id="1.10.274.100">
    <property type="entry name" value="RNA polymerase Rpb1, domain 3"/>
    <property type="match status" value="1"/>
</dbReference>
<dbReference type="InterPro" id="IPR042102">
    <property type="entry name" value="RNA_pol_Rpb1_3_sf"/>
</dbReference>
<dbReference type="Gene3D" id="1.10.150.390">
    <property type="match status" value="1"/>
</dbReference>
<comment type="similarity">
    <text evidence="1">Belongs to the RNA polymerase beta' chain family.</text>
</comment>
<evidence type="ECO:0000256" key="5">
    <source>
        <dbReference type="ARBA" id="ARBA00022695"/>
    </source>
</evidence>
<evidence type="ECO:0000256" key="6">
    <source>
        <dbReference type="ARBA" id="ARBA00023163"/>
    </source>
</evidence>
<keyword evidence="5" id="KW-0548">Nucleotidyltransferase</keyword>
<dbReference type="Pfam" id="PF04998">
    <property type="entry name" value="RNA_pol_Rpb1_5"/>
    <property type="match status" value="1"/>
</dbReference>
<dbReference type="InterPro" id="IPR007081">
    <property type="entry name" value="RNA_pol_Rpb1_5"/>
</dbReference>
<dbReference type="Gene3D" id="3.30.1360.140">
    <property type="match status" value="1"/>
</dbReference>
<dbReference type="InterPro" id="IPR045867">
    <property type="entry name" value="DNA-dir_RpoC_beta_prime"/>
</dbReference>
<dbReference type="GO" id="GO:0006351">
    <property type="term" value="P:DNA-templated transcription"/>
    <property type="evidence" value="ECO:0007669"/>
    <property type="project" value="InterPro"/>
</dbReference>
<keyword evidence="4" id="KW-0808">Transferase</keyword>
<dbReference type="Gene3D" id="6.20.50.80">
    <property type="match status" value="1"/>
</dbReference>
<feature type="domain" description="RNA polymerase N-terminal" evidence="7">
    <location>
        <begin position="203"/>
        <end position="506"/>
    </location>
</feature>
<organism evidence="8">
    <name type="scientific">viral metagenome</name>
    <dbReference type="NCBI Taxonomy" id="1070528"/>
    <lineage>
        <taxon>unclassified sequences</taxon>
        <taxon>metagenomes</taxon>
        <taxon>organismal metagenomes</taxon>
    </lineage>
</organism>
<dbReference type="Pfam" id="PF05000">
    <property type="entry name" value="RNA_pol_Rpb1_4"/>
    <property type="match status" value="1"/>
</dbReference>
<evidence type="ECO:0000256" key="4">
    <source>
        <dbReference type="ARBA" id="ARBA00022679"/>
    </source>
</evidence>
<name>A0A6C0BYA9_9ZZZZ</name>
<reference evidence="8" key="1">
    <citation type="journal article" date="2020" name="Nature">
        <title>Giant virus diversity and host interactions through global metagenomics.</title>
        <authorList>
            <person name="Schulz F."/>
            <person name="Roux S."/>
            <person name="Paez-Espino D."/>
            <person name="Jungbluth S."/>
            <person name="Walsh D.A."/>
            <person name="Denef V.J."/>
            <person name="McMahon K.D."/>
            <person name="Konstantinidis K.T."/>
            <person name="Eloe-Fadrosh E.A."/>
            <person name="Kyrpides N.C."/>
            <person name="Woyke T."/>
        </authorList>
    </citation>
    <scope>NUCLEOTIDE SEQUENCE</scope>
    <source>
        <strain evidence="8">GVMAG-M-3300020166-18</strain>
    </source>
</reference>
<accession>A0A6C0BYA9</accession>
<dbReference type="InterPro" id="IPR007080">
    <property type="entry name" value="RNA_pol_Rpb1_1"/>
</dbReference>
<dbReference type="SMART" id="SM00663">
    <property type="entry name" value="RPOLA_N"/>
    <property type="match status" value="1"/>
</dbReference>
<dbReference type="Pfam" id="PF04997">
    <property type="entry name" value="RNA_pol_Rpb1_1"/>
    <property type="match status" value="1"/>
</dbReference>
<dbReference type="InterPro" id="IPR044893">
    <property type="entry name" value="RNA_pol_Rpb1_clamp_domain"/>
</dbReference>
<dbReference type="Gene3D" id="1.10.132.30">
    <property type="match status" value="1"/>
</dbReference>
<evidence type="ECO:0000256" key="1">
    <source>
        <dbReference type="ARBA" id="ARBA00006460"/>
    </source>
</evidence>
<dbReference type="GO" id="GO:0003899">
    <property type="term" value="F:DNA-directed RNA polymerase activity"/>
    <property type="evidence" value="ECO:0007669"/>
    <property type="project" value="UniProtKB-EC"/>
</dbReference>
<dbReference type="SUPFAM" id="SSF64484">
    <property type="entry name" value="beta and beta-prime subunits of DNA dependent RNA-polymerase"/>
    <property type="match status" value="1"/>
</dbReference>
<dbReference type="Pfam" id="PF04983">
    <property type="entry name" value="RNA_pol_Rpb1_3"/>
    <property type="match status" value="1"/>
</dbReference>
<dbReference type="InterPro" id="IPR038593">
    <property type="entry name" value="RNA_pol_Rpb1_7_sf"/>
</dbReference>
<dbReference type="FunFam" id="2.40.40.20:FF:000019">
    <property type="entry name" value="DNA-directed RNA polymerase II subunit RPB1"/>
    <property type="match status" value="1"/>
</dbReference>
<dbReference type="GO" id="GO:0005665">
    <property type="term" value="C:RNA polymerase II, core complex"/>
    <property type="evidence" value="ECO:0007669"/>
    <property type="project" value="TreeGrafter"/>
</dbReference>
<dbReference type="GO" id="GO:0003677">
    <property type="term" value="F:DNA binding"/>
    <property type="evidence" value="ECO:0007669"/>
    <property type="project" value="InterPro"/>
</dbReference>
<dbReference type="Gene3D" id="6.10.250.2940">
    <property type="match status" value="1"/>
</dbReference>
<dbReference type="EMBL" id="MN739271">
    <property type="protein sequence ID" value="QHS96534.1"/>
    <property type="molecule type" value="Genomic_DNA"/>
</dbReference>